<protein>
    <submittedName>
        <fullName evidence="1">Uncharacterized protein</fullName>
    </submittedName>
</protein>
<sequence>MSTNPTRTITIASIRRSMLANAVRDWITTKDRHEADMAFEASLISTQTITEEDIVESLIFEKDPTMGVTVITADNEAIFIDTCGNMLRGQAD</sequence>
<dbReference type="EMBL" id="LR796832">
    <property type="protein sequence ID" value="CAB4168775.1"/>
    <property type="molecule type" value="Genomic_DNA"/>
</dbReference>
<evidence type="ECO:0000313" key="1">
    <source>
        <dbReference type="EMBL" id="CAB4168775.1"/>
    </source>
</evidence>
<organism evidence="1">
    <name type="scientific">uncultured Caudovirales phage</name>
    <dbReference type="NCBI Taxonomy" id="2100421"/>
    <lineage>
        <taxon>Viruses</taxon>
        <taxon>Duplodnaviria</taxon>
        <taxon>Heunggongvirae</taxon>
        <taxon>Uroviricota</taxon>
        <taxon>Caudoviricetes</taxon>
        <taxon>Peduoviridae</taxon>
        <taxon>Maltschvirus</taxon>
        <taxon>Maltschvirus maltsch</taxon>
    </lineage>
</organism>
<proteinExistence type="predicted"/>
<reference evidence="1" key="1">
    <citation type="submission" date="2020-04" db="EMBL/GenBank/DDBJ databases">
        <authorList>
            <person name="Chiriac C."/>
            <person name="Salcher M."/>
            <person name="Ghai R."/>
            <person name="Kavagutti S V."/>
        </authorList>
    </citation>
    <scope>NUCLEOTIDE SEQUENCE</scope>
</reference>
<gene>
    <name evidence="1" type="ORF">UFOVP580_36</name>
</gene>
<accession>A0A6J5PHX1</accession>
<name>A0A6J5PHX1_9CAUD</name>